<sequence length="168" mass="18012">MESGPSGGSGFVVGRVPENMCMGPGLTHVKGLGCFGGQDKIRRIGIRDRGRGQGPGEYTSGSISFTESLVKKQAILVEKFSKSNELEELHKHQSREEGEYDRFHVAKSKTKEEAAVTGTTMPDDLALMAIVAGGVRRGCVYRAGSEAVHLRAESSRAPYFRGLASIGP</sequence>
<evidence type="ECO:0000313" key="1">
    <source>
        <dbReference type="EMBL" id="KAI5663156.1"/>
    </source>
</evidence>
<gene>
    <name evidence="1" type="ORF">M9H77_22479</name>
</gene>
<proteinExistence type="predicted"/>
<comment type="caution">
    <text evidence="1">The sequence shown here is derived from an EMBL/GenBank/DDBJ whole genome shotgun (WGS) entry which is preliminary data.</text>
</comment>
<evidence type="ECO:0000313" key="2">
    <source>
        <dbReference type="Proteomes" id="UP001060085"/>
    </source>
</evidence>
<keyword evidence="2" id="KW-1185">Reference proteome</keyword>
<reference evidence="2" key="1">
    <citation type="journal article" date="2023" name="Nat. Plants">
        <title>Single-cell RNA sequencing provides a high-resolution roadmap for understanding the multicellular compartmentation of specialized metabolism.</title>
        <authorList>
            <person name="Sun S."/>
            <person name="Shen X."/>
            <person name="Li Y."/>
            <person name="Li Y."/>
            <person name="Wang S."/>
            <person name="Li R."/>
            <person name="Zhang H."/>
            <person name="Shen G."/>
            <person name="Guo B."/>
            <person name="Wei J."/>
            <person name="Xu J."/>
            <person name="St-Pierre B."/>
            <person name="Chen S."/>
            <person name="Sun C."/>
        </authorList>
    </citation>
    <scope>NUCLEOTIDE SEQUENCE [LARGE SCALE GENOMIC DNA]</scope>
</reference>
<protein>
    <submittedName>
        <fullName evidence="1">Uncharacterized protein</fullName>
    </submittedName>
</protein>
<dbReference type="EMBL" id="CM044705">
    <property type="protein sequence ID" value="KAI5663156.1"/>
    <property type="molecule type" value="Genomic_DNA"/>
</dbReference>
<dbReference type="Proteomes" id="UP001060085">
    <property type="component" value="Linkage Group LG05"/>
</dbReference>
<organism evidence="1 2">
    <name type="scientific">Catharanthus roseus</name>
    <name type="common">Madagascar periwinkle</name>
    <name type="synonym">Vinca rosea</name>
    <dbReference type="NCBI Taxonomy" id="4058"/>
    <lineage>
        <taxon>Eukaryota</taxon>
        <taxon>Viridiplantae</taxon>
        <taxon>Streptophyta</taxon>
        <taxon>Embryophyta</taxon>
        <taxon>Tracheophyta</taxon>
        <taxon>Spermatophyta</taxon>
        <taxon>Magnoliopsida</taxon>
        <taxon>eudicotyledons</taxon>
        <taxon>Gunneridae</taxon>
        <taxon>Pentapetalae</taxon>
        <taxon>asterids</taxon>
        <taxon>lamiids</taxon>
        <taxon>Gentianales</taxon>
        <taxon>Apocynaceae</taxon>
        <taxon>Rauvolfioideae</taxon>
        <taxon>Vinceae</taxon>
        <taxon>Catharanthinae</taxon>
        <taxon>Catharanthus</taxon>
    </lineage>
</organism>
<accession>A0ACC0ARA8</accession>
<name>A0ACC0ARA8_CATRO</name>